<feature type="domain" description="NADP-dependent oxidoreductase" evidence="5">
    <location>
        <begin position="16"/>
        <end position="340"/>
    </location>
</feature>
<dbReference type="InterPro" id="IPR036812">
    <property type="entry name" value="NAD(P)_OxRdtase_dom_sf"/>
</dbReference>
<evidence type="ECO:0000313" key="7">
    <source>
        <dbReference type="Proteomes" id="UP000076577"/>
    </source>
</evidence>
<dbReference type="PANTHER" id="PTHR43364:SF4">
    <property type="entry name" value="NAD(P)-LINKED OXIDOREDUCTASE SUPERFAMILY PROTEIN"/>
    <property type="match status" value="1"/>
</dbReference>
<evidence type="ECO:0000256" key="1">
    <source>
        <dbReference type="ARBA" id="ARBA00022857"/>
    </source>
</evidence>
<accession>A0A165WY52</accession>
<dbReference type="STRING" id="989403.SAMN05421798_10237"/>
<name>A0A165WY52_9HYPH</name>
<dbReference type="CDD" id="cd19094">
    <property type="entry name" value="AKR_Tas-like"/>
    <property type="match status" value="1"/>
</dbReference>
<evidence type="ECO:0000256" key="4">
    <source>
        <dbReference type="ARBA" id="ARBA00070119"/>
    </source>
</evidence>
<dbReference type="InterPro" id="IPR050523">
    <property type="entry name" value="AKR_Detox_Biosynth"/>
</dbReference>
<dbReference type="EMBL" id="LMCB01000040">
    <property type="protein sequence ID" value="KZL17029.1"/>
    <property type="molecule type" value="Genomic_DNA"/>
</dbReference>
<comment type="similarity">
    <text evidence="3">Belongs to the aldo/keto reductase family. Aldo/keto reductase 2 subfamily.</text>
</comment>
<comment type="caution">
    <text evidence="6">The sequence shown here is derived from an EMBL/GenBank/DDBJ whole genome shotgun (WGS) entry which is preliminary data.</text>
</comment>
<dbReference type="RefSeq" id="WP_068008046.1">
    <property type="nucleotide sequence ID" value="NZ_FOFM01000002.1"/>
</dbReference>
<keyword evidence="1" id="KW-0521">NADP</keyword>
<dbReference type="InterPro" id="IPR023210">
    <property type="entry name" value="NADP_OxRdtase_dom"/>
</dbReference>
<keyword evidence="2 6" id="KW-0560">Oxidoreductase</keyword>
<dbReference type="Proteomes" id="UP000076577">
    <property type="component" value="Unassembled WGS sequence"/>
</dbReference>
<gene>
    <name evidence="6" type="primary">yhdN_2</name>
    <name evidence="6" type="ORF">PsAD2_03232</name>
</gene>
<keyword evidence="7" id="KW-1185">Reference proteome</keyword>
<protein>
    <recommendedName>
        <fullName evidence="4">Protein tas</fullName>
    </recommendedName>
</protein>
<dbReference type="PATRIC" id="fig|989403.3.peg.3467"/>
<dbReference type="OrthoDB" id="9803483at2"/>
<dbReference type="AlphaFoldDB" id="A0A165WY52"/>
<dbReference type="FunFam" id="3.20.20.100:FF:000005">
    <property type="entry name" value="NADP(H)-dependent aldo-keto reductase"/>
    <property type="match status" value="1"/>
</dbReference>
<dbReference type="GO" id="GO:0016491">
    <property type="term" value="F:oxidoreductase activity"/>
    <property type="evidence" value="ECO:0007669"/>
    <property type="project" value="UniProtKB-KW"/>
</dbReference>
<proteinExistence type="inferred from homology"/>
<evidence type="ECO:0000256" key="3">
    <source>
        <dbReference type="ARBA" id="ARBA00038157"/>
    </source>
</evidence>
<dbReference type="Gene3D" id="3.20.20.100">
    <property type="entry name" value="NADP-dependent oxidoreductase domain"/>
    <property type="match status" value="1"/>
</dbReference>
<sequence>MDFRKLGRTDLNVSSICLGTMTWGEQNTEAEGHAQMDVALEQGINFFDTAELYAIPPKPETKGRTEEIIGTWFKKTGNRDKVVLATKVVGRSVQNWHRKDGSDSQLSRTQIMEAVDCSLQRLQTDYIDLYQIHWPDRNVSSFGSVSTIWQDVERVEDENAIHETLEVMQELVKAGKIRHFGLSNESPWGTMKFVQEAEARGLPRVQSIQNAYSLVNRLFEVGGAEIAHREDVGLLAYSALAQGYLTGKYLNGALPAGARKTLFKRLGRYETDGGQKAVAAYCALAAELGIDPSVMALAFAHSRSFVTSVIIGATSQAQLMTDIGAADFKMTAEIEEKINQIHLQYTNPCP</sequence>
<dbReference type="PANTHER" id="PTHR43364">
    <property type="entry name" value="NADH-SPECIFIC METHYLGLYOXAL REDUCTASE-RELATED"/>
    <property type="match status" value="1"/>
</dbReference>
<evidence type="ECO:0000256" key="2">
    <source>
        <dbReference type="ARBA" id="ARBA00023002"/>
    </source>
</evidence>
<evidence type="ECO:0000259" key="5">
    <source>
        <dbReference type="Pfam" id="PF00248"/>
    </source>
</evidence>
<dbReference type="Pfam" id="PF00248">
    <property type="entry name" value="Aldo_ket_red"/>
    <property type="match status" value="1"/>
</dbReference>
<reference evidence="6 7" key="1">
    <citation type="journal article" date="2016" name="Front. Microbiol.">
        <title>Comparative Genomic Analysis Reveals a Diverse Repertoire of Genes Involved in Prokaryote-Eukaryote Interactions within the Pseudovibrio Genus.</title>
        <authorList>
            <person name="Romano S."/>
            <person name="Fernandez-Guerra A."/>
            <person name="Reen F.J."/>
            <person name="Glockner F.O."/>
            <person name="Crowley S.P."/>
            <person name="O'Sullivan O."/>
            <person name="Cotter P.D."/>
            <person name="Adams C."/>
            <person name="Dobson A.D."/>
            <person name="O'Gara F."/>
        </authorList>
    </citation>
    <scope>NUCLEOTIDE SEQUENCE [LARGE SCALE GENOMIC DNA]</scope>
    <source>
        <strain evidence="6 7">Ad2</strain>
    </source>
</reference>
<organism evidence="6 7">
    <name type="scientific">Pseudovibrio axinellae</name>
    <dbReference type="NCBI Taxonomy" id="989403"/>
    <lineage>
        <taxon>Bacteria</taxon>
        <taxon>Pseudomonadati</taxon>
        <taxon>Pseudomonadota</taxon>
        <taxon>Alphaproteobacteria</taxon>
        <taxon>Hyphomicrobiales</taxon>
        <taxon>Stappiaceae</taxon>
        <taxon>Pseudovibrio</taxon>
    </lineage>
</organism>
<evidence type="ECO:0000313" key="6">
    <source>
        <dbReference type="EMBL" id="KZL17029.1"/>
    </source>
</evidence>
<dbReference type="SUPFAM" id="SSF51430">
    <property type="entry name" value="NAD(P)-linked oxidoreductase"/>
    <property type="match status" value="1"/>
</dbReference>